<keyword evidence="2" id="KW-0540">Nuclease</keyword>
<name>E2N7X9_9BACE</name>
<evidence type="ECO:0000313" key="3">
    <source>
        <dbReference type="Proteomes" id="UP000003711"/>
    </source>
</evidence>
<protein>
    <submittedName>
        <fullName evidence="2">HNH endonuclease domain protein</fullName>
    </submittedName>
</protein>
<reference evidence="2 3" key="2">
    <citation type="submission" date="2009-01" db="EMBL/GenBank/DDBJ databases">
        <title>Draft genome sequence of Bacteroides cellulosilyticus (DSM 14838).</title>
        <authorList>
            <person name="Sudarsanam P."/>
            <person name="Ley R."/>
            <person name="Guruge J."/>
            <person name="Turnbaugh P.J."/>
            <person name="Mahowald M."/>
            <person name="Liep D."/>
            <person name="Gordon J."/>
        </authorList>
    </citation>
    <scope>NUCLEOTIDE SEQUENCE [LARGE SCALE GENOMIC DNA]</scope>
    <source>
        <strain evidence="2 3">DSM 14838</strain>
    </source>
</reference>
<accession>E2N7X9</accession>
<evidence type="ECO:0000259" key="1">
    <source>
        <dbReference type="SMART" id="SM00507"/>
    </source>
</evidence>
<dbReference type="InterPro" id="IPR003615">
    <property type="entry name" value="HNH_nuc"/>
</dbReference>
<dbReference type="EMBL" id="ACCH01000029">
    <property type="protein sequence ID" value="EEF91982.1"/>
    <property type="molecule type" value="Genomic_DNA"/>
</dbReference>
<comment type="caution">
    <text evidence="2">The sequence shown here is derived from an EMBL/GenBank/DDBJ whole genome shotgun (WGS) entry which is preliminary data.</text>
</comment>
<sequence length="183" mass="20772">MRKIGQKLEIPGHAGYYADLDGNIYNRKGNRLIPQTQSSYVGVDLPIGNGKFKRFTVHRLVAMTFIPNIENKPQVNHKDGNKHNNSVSNLEWVTRNENQKHRFDKLHHSHFGEKNTQAKLTKEKVLDIIKLKKLGLDLGSLSTMFSISKPTICDIMAGRSWAHVTGISPKRNIKRMEALGYAI</sequence>
<dbReference type="Gene3D" id="3.90.75.20">
    <property type="match status" value="1"/>
</dbReference>
<proteinExistence type="predicted"/>
<dbReference type="InterPro" id="IPR044925">
    <property type="entry name" value="His-Me_finger_sf"/>
</dbReference>
<dbReference type="SMART" id="SM00507">
    <property type="entry name" value="HNHc"/>
    <property type="match status" value="1"/>
</dbReference>
<dbReference type="Pfam" id="PF13392">
    <property type="entry name" value="HNH_3"/>
    <property type="match status" value="1"/>
</dbReference>
<organism evidence="2 3">
    <name type="scientific">Bacteroides cellulosilyticus DSM 14838</name>
    <dbReference type="NCBI Taxonomy" id="537012"/>
    <lineage>
        <taxon>Bacteria</taxon>
        <taxon>Pseudomonadati</taxon>
        <taxon>Bacteroidota</taxon>
        <taxon>Bacteroidia</taxon>
        <taxon>Bacteroidales</taxon>
        <taxon>Bacteroidaceae</taxon>
        <taxon>Bacteroides</taxon>
    </lineage>
</organism>
<reference evidence="2 3" key="1">
    <citation type="submission" date="2008-12" db="EMBL/GenBank/DDBJ databases">
        <authorList>
            <person name="Fulton L."/>
            <person name="Clifton S."/>
            <person name="Fulton B."/>
            <person name="Xu J."/>
            <person name="Minx P."/>
            <person name="Pepin K.H."/>
            <person name="Johnson M."/>
            <person name="Bhonagiri V."/>
            <person name="Nash W.E."/>
            <person name="Mardis E.R."/>
            <person name="Wilson R.K."/>
        </authorList>
    </citation>
    <scope>NUCLEOTIDE SEQUENCE [LARGE SCALE GENOMIC DNA]</scope>
    <source>
        <strain evidence="2 3">DSM 14838</strain>
    </source>
</reference>
<dbReference type="RefSeq" id="WP_007209764.1">
    <property type="nucleotide sequence ID" value="NZ_EQ973488.1"/>
</dbReference>
<keyword evidence="2" id="KW-0378">Hydrolase</keyword>
<dbReference type="GO" id="GO:0004519">
    <property type="term" value="F:endonuclease activity"/>
    <property type="evidence" value="ECO:0007669"/>
    <property type="project" value="UniProtKB-KW"/>
</dbReference>
<gene>
    <name evidence="2" type="ORF">BACCELL_00374</name>
</gene>
<dbReference type="AlphaFoldDB" id="E2N7X9"/>
<evidence type="ECO:0000313" key="2">
    <source>
        <dbReference type="EMBL" id="EEF91982.1"/>
    </source>
</evidence>
<keyword evidence="2" id="KW-0255">Endonuclease</keyword>
<feature type="domain" description="HNH nuclease" evidence="1">
    <location>
        <begin position="51"/>
        <end position="99"/>
    </location>
</feature>
<dbReference type="HOGENOM" id="CLU_099810_3_2_10"/>
<dbReference type="SUPFAM" id="SSF54060">
    <property type="entry name" value="His-Me finger endonucleases"/>
    <property type="match status" value="1"/>
</dbReference>
<dbReference type="Proteomes" id="UP000003711">
    <property type="component" value="Unassembled WGS sequence"/>
</dbReference>